<dbReference type="EMBL" id="NHRY01000210">
    <property type="protein sequence ID" value="PPQ30512.1"/>
    <property type="molecule type" value="Genomic_DNA"/>
</dbReference>
<dbReference type="Pfam" id="PF09822">
    <property type="entry name" value="ABC_transp_aux"/>
    <property type="match status" value="1"/>
</dbReference>
<name>A0A2S6N7B2_RHOGL</name>
<feature type="domain" description="ABC-type uncharacterised transport system" evidence="3">
    <location>
        <begin position="175"/>
        <end position="486"/>
    </location>
</feature>
<dbReference type="InterPro" id="IPR019196">
    <property type="entry name" value="ABC_transp_unknown"/>
</dbReference>
<dbReference type="Proteomes" id="UP000239724">
    <property type="component" value="Unassembled WGS sequence"/>
</dbReference>
<evidence type="ECO:0000259" key="3">
    <source>
        <dbReference type="Pfam" id="PF09822"/>
    </source>
</evidence>
<gene>
    <name evidence="5" type="ORF">CCS01_19125</name>
</gene>
<evidence type="ECO:0000313" key="6">
    <source>
        <dbReference type="Proteomes" id="UP000239724"/>
    </source>
</evidence>
<evidence type="ECO:0000256" key="1">
    <source>
        <dbReference type="SAM" id="Coils"/>
    </source>
</evidence>
<evidence type="ECO:0000313" key="5">
    <source>
        <dbReference type="EMBL" id="PPQ30512.1"/>
    </source>
</evidence>
<protein>
    <submittedName>
        <fullName evidence="5">ABC transporter</fullName>
    </submittedName>
</protein>
<accession>A0A2S6N7B2</accession>
<dbReference type="Pfam" id="PF23357">
    <property type="entry name" value="DUF7088"/>
    <property type="match status" value="1"/>
</dbReference>
<reference evidence="5 6" key="1">
    <citation type="journal article" date="2018" name="Arch. Microbiol.">
        <title>New insights into the metabolic potential of the phototrophic purple bacterium Rhodopila globiformis DSM 161(T) from its draft genome sequence and evidence for a vanadium-dependent nitrogenase.</title>
        <authorList>
            <person name="Imhoff J.F."/>
            <person name="Rahn T."/>
            <person name="Kunzel S."/>
            <person name="Neulinger S.C."/>
        </authorList>
    </citation>
    <scope>NUCLEOTIDE SEQUENCE [LARGE SCALE GENOMIC DNA]</scope>
    <source>
        <strain evidence="5 6">DSM 161</strain>
    </source>
</reference>
<dbReference type="InterPro" id="IPR055396">
    <property type="entry name" value="DUF7088"/>
</dbReference>
<keyword evidence="2" id="KW-0472">Membrane</keyword>
<comment type="caution">
    <text evidence="5">The sequence shown here is derived from an EMBL/GenBank/DDBJ whole genome shotgun (WGS) entry which is preliminary data.</text>
</comment>
<keyword evidence="2" id="KW-1133">Transmembrane helix</keyword>
<dbReference type="OrthoDB" id="9777219at2"/>
<organism evidence="5 6">
    <name type="scientific">Rhodopila globiformis</name>
    <name type="common">Rhodopseudomonas globiformis</name>
    <dbReference type="NCBI Taxonomy" id="1071"/>
    <lineage>
        <taxon>Bacteria</taxon>
        <taxon>Pseudomonadati</taxon>
        <taxon>Pseudomonadota</taxon>
        <taxon>Alphaproteobacteria</taxon>
        <taxon>Acetobacterales</taxon>
        <taxon>Acetobacteraceae</taxon>
        <taxon>Rhodopila</taxon>
    </lineage>
</organism>
<keyword evidence="6" id="KW-1185">Reference proteome</keyword>
<evidence type="ECO:0000256" key="2">
    <source>
        <dbReference type="SAM" id="Phobius"/>
    </source>
</evidence>
<feature type="coiled-coil region" evidence="1">
    <location>
        <begin position="517"/>
        <end position="548"/>
    </location>
</feature>
<keyword evidence="2" id="KW-0812">Transmembrane</keyword>
<keyword evidence="1" id="KW-0175">Coiled coil</keyword>
<feature type="domain" description="DUF7088" evidence="4">
    <location>
        <begin position="39"/>
        <end position="138"/>
    </location>
</feature>
<sequence>MRRLTYSIIGVLAAAAIAIGINMFADARLANVQADLTQGHIYSLSPGTKQILAGLREPVTLRLFYSRQLGSTVPSYGIYADHVREMLRDYASHSNGKVKVEFFDPEPFSDTEDRAIAYGLQGVPLDTNGTKVYFGLAGTNLEDDERTIPFFQADRERFLEYDLTKLVYDLSNPKRPVVGVMSSLPLEGNPQEMMMSRGRGGGQPYASLVLLRQTNDVRMVPTTAQVIDPDIQVLLVAEAQHLSPATEYAIDQFVMRGGKLMAMVDPWSEAMASTPSPTGMPPDDTHADLKKLFDAWGIEFDPNKVVGDLTGAWRVRGGPDQMTPVSYVAWFNIRDGINHDDPATADLQQVTVASAGALAKAPKSSIEFTPLLSSSSRSEMLPVDDVKMPDPAKILAGFKPSGGPRVIAARIHGVLKSAFTGPPPLEKGQKRPANFPAYKAQTDKPANLVVVADSDILADRFWVRVNDFFGQQVATPFSDDGPFVANLIGTLSGSDALIGLRSRGDTNRPFTLVAAMQSEAEAKYRQTQQALQQHLDQVEKQLQTLRSGGGEGGEKGHAEAVITPAQQAAIDAARQDIIQTRGKLRAVQLELNRDISRLEDEMRVFTIVLVPALLTVLAITIGLMQRRRRARARR</sequence>
<evidence type="ECO:0000259" key="4">
    <source>
        <dbReference type="Pfam" id="PF23357"/>
    </source>
</evidence>
<dbReference type="AlphaFoldDB" id="A0A2S6N7B2"/>
<proteinExistence type="predicted"/>
<dbReference type="RefSeq" id="WP_104520418.1">
    <property type="nucleotide sequence ID" value="NZ_NHRY01000210.1"/>
</dbReference>
<feature type="transmembrane region" description="Helical" evidence="2">
    <location>
        <begin position="604"/>
        <end position="624"/>
    </location>
</feature>